<dbReference type="AlphaFoldDB" id="A0A1I4UUR4"/>
<gene>
    <name evidence="1" type="ORF">SAMN05192568_107811</name>
</gene>
<dbReference type="EMBL" id="FOTK01000078">
    <property type="protein sequence ID" value="SFM92719.1"/>
    <property type="molecule type" value="Genomic_DNA"/>
</dbReference>
<sequence>MSHRTVSWNTLSRSLHDSRPKIPAGLLSARAQVQGFARFQRRPLVVAGKFDRSAIMAAAAAAATGLQERYGLTRAAALSTALKAAWQAAKMARAATAH</sequence>
<keyword evidence="2" id="KW-1185">Reference proteome</keyword>
<accession>A0A1I4UUR4</accession>
<organism evidence="1 2">
    <name type="scientific">Methylobacterium pseudosasicola</name>
    <dbReference type="NCBI Taxonomy" id="582667"/>
    <lineage>
        <taxon>Bacteria</taxon>
        <taxon>Pseudomonadati</taxon>
        <taxon>Pseudomonadota</taxon>
        <taxon>Alphaproteobacteria</taxon>
        <taxon>Hyphomicrobiales</taxon>
        <taxon>Methylobacteriaceae</taxon>
        <taxon>Methylobacterium</taxon>
    </lineage>
</organism>
<evidence type="ECO:0000313" key="1">
    <source>
        <dbReference type="EMBL" id="SFM92719.1"/>
    </source>
</evidence>
<protein>
    <submittedName>
        <fullName evidence="1">Uncharacterized protein</fullName>
    </submittedName>
</protein>
<dbReference type="RefSeq" id="WP_092047156.1">
    <property type="nucleotide sequence ID" value="NZ_FOTK01000078.1"/>
</dbReference>
<reference evidence="2" key="1">
    <citation type="submission" date="2016-10" db="EMBL/GenBank/DDBJ databases">
        <authorList>
            <person name="Varghese N."/>
            <person name="Submissions S."/>
        </authorList>
    </citation>
    <scope>NUCLEOTIDE SEQUENCE [LARGE SCALE GENOMIC DNA]</scope>
    <source>
        <strain evidence="2">BL36</strain>
    </source>
</reference>
<evidence type="ECO:0000313" key="2">
    <source>
        <dbReference type="Proteomes" id="UP000199048"/>
    </source>
</evidence>
<name>A0A1I4UUR4_9HYPH</name>
<dbReference type="Proteomes" id="UP000199048">
    <property type="component" value="Unassembled WGS sequence"/>
</dbReference>
<dbReference type="STRING" id="582667.SAMN05192568_107811"/>
<proteinExistence type="predicted"/>
<dbReference type="OrthoDB" id="7999567at2"/>